<evidence type="ECO:0000256" key="4">
    <source>
        <dbReference type="ARBA" id="ARBA00022741"/>
    </source>
</evidence>
<evidence type="ECO:0000256" key="3">
    <source>
        <dbReference type="ARBA" id="ARBA00022679"/>
    </source>
</evidence>
<evidence type="ECO:0000256" key="8">
    <source>
        <dbReference type="ARBA" id="ARBA00048679"/>
    </source>
</evidence>
<name>A0AAV5R016_PICKL</name>
<evidence type="ECO:0000256" key="7">
    <source>
        <dbReference type="ARBA" id="ARBA00047899"/>
    </source>
</evidence>
<dbReference type="PROSITE" id="PS00108">
    <property type="entry name" value="PROTEIN_KINASE_ST"/>
    <property type="match status" value="1"/>
</dbReference>
<reference evidence="10 11" key="1">
    <citation type="journal article" date="2023" name="Elife">
        <title>Identification of key yeast species and microbe-microbe interactions impacting larval growth of Drosophila in the wild.</title>
        <authorList>
            <person name="Mure A."/>
            <person name="Sugiura Y."/>
            <person name="Maeda R."/>
            <person name="Honda K."/>
            <person name="Sakurai N."/>
            <person name="Takahashi Y."/>
            <person name="Watada M."/>
            <person name="Katoh T."/>
            <person name="Gotoh A."/>
            <person name="Gotoh Y."/>
            <person name="Taniguchi I."/>
            <person name="Nakamura K."/>
            <person name="Hayashi T."/>
            <person name="Katayama T."/>
            <person name="Uemura T."/>
            <person name="Hattori Y."/>
        </authorList>
    </citation>
    <scope>NUCLEOTIDE SEQUENCE [LARGE SCALE GENOMIC DNA]</scope>
    <source>
        <strain evidence="10 11">PK-24</strain>
    </source>
</reference>
<dbReference type="PROSITE" id="PS50011">
    <property type="entry name" value="PROTEIN_KINASE_DOM"/>
    <property type="match status" value="1"/>
</dbReference>
<dbReference type="SUPFAM" id="SSF56112">
    <property type="entry name" value="Protein kinase-like (PK-like)"/>
    <property type="match status" value="1"/>
</dbReference>
<gene>
    <name evidence="10" type="ORF">DAPK24_014280</name>
</gene>
<dbReference type="Proteomes" id="UP001378960">
    <property type="component" value="Unassembled WGS sequence"/>
</dbReference>
<dbReference type="EC" id="2.7.11.1" evidence="1"/>
<protein>
    <recommendedName>
        <fullName evidence="1">non-specific serine/threonine protein kinase</fullName>
        <ecNumber evidence="1">2.7.11.1</ecNumber>
    </recommendedName>
</protein>
<comment type="catalytic activity">
    <reaction evidence="7">
        <text>L-threonyl-[protein] + ATP = O-phospho-L-threonyl-[protein] + ADP + H(+)</text>
        <dbReference type="Rhea" id="RHEA:46608"/>
        <dbReference type="Rhea" id="RHEA-COMP:11060"/>
        <dbReference type="Rhea" id="RHEA-COMP:11605"/>
        <dbReference type="ChEBI" id="CHEBI:15378"/>
        <dbReference type="ChEBI" id="CHEBI:30013"/>
        <dbReference type="ChEBI" id="CHEBI:30616"/>
        <dbReference type="ChEBI" id="CHEBI:61977"/>
        <dbReference type="ChEBI" id="CHEBI:456216"/>
        <dbReference type="EC" id="2.7.11.1"/>
    </reaction>
</comment>
<comment type="caution">
    <text evidence="10">The sequence shown here is derived from an EMBL/GenBank/DDBJ whole genome shotgun (WGS) entry which is preliminary data.</text>
</comment>
<evidence type="ECO:0000313" key="10">
    <source>
        <dbReference type="EMBL" id="GMM44853.1"/>
    </source>
</evidence>
<evidence type="ECO:0000256" key="5">
    <source>
        <dbReference type="ARBA" id="ARBA00022777"/>
    </source>
</evidence>
<organism evidence="10 11">
    <name type="scientific">Pichia kluyveri</name>
    <name type="common">Yeast</name>
    <dbReference type="NCBI Taxonomy" id="36015"/>
    <lineage>
        <taxon>Eukaryota</taxon>
        <taxon>Fungi</taxon>
        <taxon>Dikarya</taxon>
        <taxon>Ascomycota</taxon>
        <taxon>Saccharomycotina</taxon>
        <taxon>Pichiomycetes</taxon>
        <taxon>Pichiales</taxon>
        <taxon>Pichiaceae</taxon>
        <taxon>Pichia</taxon>
    </lineage>
</organism>
<dbReference type="InterPro" id="IPR008271">
    <property type="entry name" value="Ser/Thr_kinase_AS"/>
</dbReference>
<evidence type="ECO:0000259" key="9">
    <source>
        <dbReference type="PROSITE" id="PS50011"/>
    </source>
</evidence>
<dbReference type="PANTHER" id="PTHR24343:SF466">
    <property type="entry name" value="AMP-ACTIVATED PROTEIN KINASE ALPHA SUBUNIT, ISOFORM A"/>
    <property type="match status" value="1"/>
</dbReference>
<dbReference type="GO" id="GO:0004674">
    <property type="term" value="F:protein serine/threonine kinase activity"/>
    <property type="evidence" value="ECO:0007669"/>
    <property type="project" value="UniProtKB-KW"/>
</dbReference>
<keyword evidence="6" id="KW-0067">ATP-binding</keyword>
<keyword evidence="5" id="KW-0418">Kinase</keyword>
<evidence type="ECO:0000313" key="11">
    <source>
        <dbReference type="Proteomes" id="UP001378960"/>
    </source>
</evidence>
<dbReference type="PANTHER" id="PTHR24343">
    <property type="entry name" value="SERINE/THREONINE KINASE"/>
    <property type="match status" value="1"/>
</dbReference>
<feature type="domain" description="Protein kinase" evidence="9">
    <location>
        <begin position="54"/>
        <end position="453"/>
    </location>
</feature>
<keyword evidence="11" id="KW-1185">Reference proteome</keyword>
<evidence type="ECO:0000256" key="1">
    <source>
        <dbReference type="ARBA" id="ARBA00012513"/>
    </source>
</evidence>
<keyword evidence="4" id="KW-0547">Nucleotide-binding</keyword>
<evidence type="ECO:0000256" key="2">
    <source>
        <dbReference type="ARBA" id="ARBA00022527"/>
    </source>
</evidence>
<dbReference type="Pfam" id="PF00069">
    <property type="entry name" value="Pkinase"/>
    <property type="match status" value="1"/>
</dbReference>
<evidence type="ECO:0000256" key="6">
    <source>
        <dbReference type="ARBA" id="ARBA00022840"/>
    </source>
</evidence>
<dbReference type="SMART" id="SM00220">
    <property type="entry name" value="S_TKc"/>
    <property type="match status" value="1"/>
</dbReference>
<dbReference type="GO" id="GO:0005524">
    <property type="term" value="F:ATP binding"/>
    <property type="evidence" value="ECO:0007669"/>
    <property type="project" value="UniProtKB-KW"/>
</dbReference>
<dbReference type="EMBL" id="BTGB01000001">
    <property type="protein sequence ID" value="GMM44853.1"/>
    <property type="molecule type" value="Genomic_DNA"/>
</dbReference>
<dbReference type="AlphaFoldDB" id="A0AAV5R016"/>
<sequence length="488" mass="56871">MHLNGVESNIDDDVNDDLHIPTQSYDEILEICNSNNISRLNSLNLPNLKNFTNNDLIIKLDEGSSGIIYKVKLKIDRKSYVFKLMKSEEDEIIGDELESKPLSRSSSNKSNNNRLNLLTKSISNISINSTNNLENISPLKNHHNNNIDDDNNKIIEKKVKPDYTFNTLNEYLIISKFKTKHIIESYGLFKYIEDEVDHNDTESIDSEISTNDDHPQIFDNKPINIGILIDYHQNGDLLKLITNIRKKNLIISNNLKDFIMLQLVEGLKFLHLNEIIHRDIKPENILIDNLGKLKYSDFGYSIDINRIKDYPLNDENFLIKGTNSFKPPEIVNFKILKKFQNDIINNDCKILKKIDIWSLIILYYQIKFLNKPWNIASIDNDNNFKKFNEKYQLNKINLMKTGFEMSRNFNLNENFGKNINSLKDDNILVLMNMMNPDYNNRWGIMEVYRSNWMLGVRMSLEDSNNNNKNGGIKGKVEENEIVKLLRIV</sequence>
<comment type="catalytic activity">
    <reaction evidence="8">
        <text>L-seryl-[protein] + ATP = O-phospho-L-seryl-[protein] + ADP + H(+)</text>
        <dbReference type="Rhea" id="RHEA:17989"/>
        <dbReference type="Rhea" id="RHEA-COMP:9863"/>
        <dbReference type="Rhea" id="RHEA-COMP:11604"/>
        <dbReference type="ChEBI" id="CHEBI:15378"/>
        <dbReference type="ChEBI" id="CHEBI:29999"/>
        <dbReference type="ChEBI" id="CHEBI:30616"/>
        <dbReference type="ChEBI" id="CHEBI:83421"/>
        <dbReference type="ChEBI" id="CHEBI:456216"/>
        <dbReference type="EC" id="2.7.11.1"/>
    </reaction>
</comment>
<keyword evidence="3" id="KW-0808">Transferase</keyword>
<accession>A0AAV5R016</accession>
<proteinExistence type="predicted"/>
<dbReference type="Gene3D" id="1.10.510.10">
    <property type="entry name" value="Transferase(Phosphotransferase) domain 1"/>
    <property type="match status" value="1"/>
</dbReference>
<dbReference type="InterPro" id="IPR011009">
    <property type="entry name" value="Kinase-like_dom_sf"/>
</dbReference>
<dbReference type="InterPro" id="IPR000719">
    <property type="entry name" value="Prot_kinase_dom"/>
</dbReference>
<keyword evidence="2" id="KW-0723">Serine/threonine-protein kinase</keyword>